<evidence type="ECO:0000313" key="1">
    <source>
        <dbReference type="EMBL" id="MFB6392611.1"/>
    </source>
</evidence>
<dbReference type="Proteomes" id="UP001582793">
    <property type="component" value="Unassembled WGS sequence"/>
</dbReference>
<evidence type="ECO:0000313" key="2">
    <source>
        <dbReference type="Proteomes" id="UP001582793"/>
    </source>
</evidence>
<dbReference type="RefSeq" id="WP_375733326.1">
    <property type="nucleotide sequence ID" value="NZ_JBCGDC010000011.1"/>
</dbReference>
<dbReference type="EMBL" id="JBCGDC010000011">
    <property type="protein sequence ID" value="MFB6392611.1"/>
    <property type="molecule type" value="Genomic_DNA"/>
</dbReference>
<proteinExistence type="predicted"/>
<gene>
    <name evidence="1" type="ORF">AAFH96_05765</name>
</gene>
<comment type="caution">
    <text evidence="1">The sequence shown here is derived from an EMBL/GenBank/DDBJ whole genome shotgun (WGS) entry which is preliminary data.</text>
</comment>
<keyword evidence="2" id="KW-1185">Reference proteome</keyword>
<protein>
    <submittedName>
        <fullName evidence="1">Uncharacterized protein</fullName>
    </submittedName>
</protein>
<accession>A0ABV5CNJ5</accession>
<reference evidence="1 2" key="1">
    <citation type="submission" date="2024-04" db="EMBL/GenBank/DDBJ databases">
        <title>Polymorphospora sp. isolated from Baiyangdian Lake in Xiong'an New Area.</title>
        <authorList>
            <person name="Zhang X."/>
            <person name="Liu J."/>
        </authorList>
    </citation>
    <scope>NUCLEOTIDE SEQUENCE [LARGE SCALE GENOMIC DNA]</scope>
    <source>
        <strain evidence="1 2">2-325</strain>
    </source>
</reference>
<sequence>MRHRNWRPAGTTAHLTTVGQIPEVGQVIGMVHSREAWRVLAVTEIHQANWDPATLQEWERVGRPDPETWSKRERSVIVEPPRNPAPNGRDRRGMRICPWWNTDHWWPLPDPYPACIDCGLLWPCPCDDRNKEAAKAMAEVDRLAAVLPGCCWACGEPIAGRQRSIEFVGENLLLPGASPAVFHTAHSRKAVRPDMPKTCREQAEDYETHWVAAEPGRTRRLTCAGRMFRHFTFSECTAGADCPGEDAFHQERSYCTTTRYTATGRDVRPATNCGERMCRGQAQAPIDAKAAS</sequence>
<name>A0ABV5CNJ5_9ACTN</name>
<organism evidence="1 2">
    <name type="scientific">Polymorphospora lycopeni</name>
    <dbReference type="NCBI Taxonomy" id="3140240"/>
    <lineage>
        <taxon>Bacteria</taxon>
        <taxon>Bacillati</taxon>
        <taxon>Actinomycetota</taxon>
        <taxon>Actinomycetes</taxon>
        <taxon>Micromonosporales</taxon>
        <taxon>Micromonosporaceae</taxon>
        <taxon>Polymorphospora</taxon>
    </lineage>
</organism>